<evidence type="ECO:0000256" key="7">
    <source>
        <dbReference type="SAM" id="MobiDB-lite"/>
    </source>
</evidence>
<dbReference type="PANTHER" id="PTHR36206">
    <property type="entry name" value="ASPERCRYPTIN BIOSYNTHESIS CLUSTER-SPECIFIC TRANSCRIPTION REGULATOR ATNN-RELATED"/>
    <property type="match status" value="1"/>
</dbReference>
<keyword evidence="4" id="KW-0238">DNA-binding</keyword>
<dbReference type="Gene3D" id="4.10.240.10">
    <property type="entry name" value="Zn(2)-C6 fungal-type DNA-binding domain"/>
    <property type="match status" value="1"/>
</dbReference>
<keyword evidence="10" id="KW-1185">Reference proteome</keyword>
<organism evidence="9 10">
    <name type="scientific">Epichloe bromicola</name>
    <dbReference type="NCBI Taxonomy" id="79588"/>
    <lineage>
        <taxon>Eukaryota</taxon>
        <taxon>Fungi</taxon>
        <taxon>Dikarya</taxon>
        <taxon>Ascomycota</taxon>
        <taxon>Pezizomycotina</taxon>
        <taxon>Sordariomycetes</taxon>
        <taxon>Hypocreomycetidae</taxon>
        <taxon>Hypocreales</taxon>
        <taxon>Clavicipitaceae</taxon>
        <taxon>Epichloe</taxon>
    </lineage>
</organism>
<keyword evidence="6" id="KW-0539">Nucleus</keyword>
<dbReference type="InterPro" id="IPR036864">
    <property type="entry name" value="Zn2-C6_fun-type_DNA-bd_sf"/>
</dbReference>
<dbReference type="PROSITE" id="PS00463">
    <property type="entry name" value="ZN2_CY6_FUNGAL_1"/>
    <property type="match status" value="1"/>
</dbReference>
<evidence type="ECO:0000256" key="6">
    <source>
        <dbReference type="ARBA" id="ARBA00023242"/>
    </source>
</evidence>
<evidence type="ECO:0000256" key="1">
    <source>
        <dbReference type="ARBA" id="ARBA00022723"/>
    </source>
</evidence>
<keyword evidence="1" id="KW-0479">Metal-binding</keyword>
<proteinExistence type="predicted"/>
<evidence type="ECO:0000313" key="9">
    <source>
        <dbReference type="EMBL" id="GAB0134948.1"/>
    </source>
</evidence>
<feature type="region of interest" description="Disordered" evidence="7">
    <location>
        <begin position="521"/>
        <end position="550"/>
    </location>
</feature>
<dbReference type="PANTHER" id="PTHR36206:SF4">
    <property type="entry name" value="HYPOTHETICAL CONSERVED PROTEIN (EUROFUNG)-RELATED"/>
    <property type="match status" value="1"/>
</dbReference>
<dbReference type="SUPFAM" id="SSF57701">
    <property type="entry name" value="Zn2/Cys6 DNA-binding domain"/>
    <property type="match status" value="1"/>
</dbReference>
<dbReference type="CDD" id="cd00067">
    <property type="entry name" value="GAL4"/>
    <property type="match status" value="1"/>
</dbReference>
<keyword evidence="2" id="KW-0862">Zinc</keyword>
<feature type="compositionally biased region" description="Polar residues" evidence="7">
    <location>
        <begin position="536"/>
        <end position="545"/>
    </location>
</feature>
<dbReference type="InterPro" id="IPR052360">
    <property type="entry name" value="Transcr_Regulatory_Proteins"/>
</dbReference>
<evidence type="ECO:0000256" key="3">
    <source>
        <dbReference type="ARBA" id="ARBA00023015"/>
    </source>
</evidence>
<dbReference type="EMBL" id="BAAFGZ010000103">
    <property type="protein sequence ID" value="GAB0134948.1"/>
    <property type="molecule type" value="Genomic_DNA"/>
</dbReference>
<gene>
    <name evidence="9" type="primary">g3300</name>
    <name evidence="9" type="ORF">EsDP_00003300</name>
</gene>
<sequence length="685" mass="76324">MLTAKVSAAPTQLLARHSASSSSSSLSSSLSTDAVLPGSTDAQLSKRGRRSNPKVKTGCSNCKQRRIKCDELRPACTQCVRSKKFCTGYPPPPRGAALVADIRIAPKPTLATCPNAAGSAIAPAGIIKPTILPPRRVKRRKREWATQQAVMAASMPILHEPCMTPAFQDSEGLYFELFRVQTASELSGYFNTTFWTQRVLQECLAETAIRHSVVALGALYKTLEETFYIPALPLEKRGTQMSSLMTHWQVAVKQYSEACKSVMLINGQSLRSYRTRLMASVLLTCFDSFIGDHKQAIVQIQSGLGLLEQLQSQYPDHRIPRPEGYIEDDLLIIFTRLAIQAKSYDMAFHFPQPYVIRLAPHQPQSPCPSANSSEIGSPGSPNSILIPCEFENLVIARLASDKLCEKLMRFIERLQIAKNNKSNVLPASWRQYGMDLKAQLDAWAVAFEHILQSRFDPRVSDVEKAGIAALKMFQINTSICFLMMFCDTEVHFDAFFPHFKAIVDLGWEVVGLEERKAAAERCSQIPQRQHDEQERASTSTSTNTKGGFRAGKFHSSHIKPSFSADLGIVPPLFVVATKCREPRLRRQAIQLLRSSARREGMWDSELAAIIGQWVMHIEESDPASLPLPSDVASSIPTEPIPEERRVMLKSVDFDLRSRVAELRVGTRAVHEGQADDRVKTTLIEW</sequence>
<name>A0ABQ0CND3_9HYPO</name>
<dbReference type="Pfam" id="PF00172">
    <property type="entry name" value="Zn_clus"/>
    <property type="match status" value="1"/>
</dbReference>
<feature type="compositionally biased region" description="Low complexity" evidence="7">
    <location>
        <begin position="18"/>
        <end position="31"/>
    </location>
</feature>
<dbReference type="Proteomes" id="UP001562357">
    <property type="component" value="Unassembled WGS sequence"/>
</dbReference>
<evidence type="ECO:0000313" key="10">
    <source>
        <dbReference type="Proteomes" id="UP001562357"/>
    </source>
</evidence>
<keyword evidence="3" id="KW-0805">Transcription regulation</keyword>
<reference evidence="10" key="1">
    <citation type="submission" date="2024-06" db="EMBL/GenBank/DDBJ databases">
        <title>Draft Genome Sequences of Epichloe bromicola Strains Isolated from Elymus ciliaris.</title>
        <authorList>
            <consortium name="Epichloe bromicola genome sequencing consortium"/>
            <person name="Miura A."/>
            <person name="Imano S."/>
            <person name="Ashida A."/>
            <person name="Sato I."/>
            <person name="Chiba S."/>
            <person name="Tanaka A."/>
            <person name="Camagna M."/>
            <person name="Takemoto D."/>
        </authorList>
    </citation>
    <scope>NUCLEOTIDE SEQUENCE [LARGE SCALE GENOMIC DNA]</scope>
    <source>
        <strain evidence="10">DP</strain>
    </source>
</reference>
<evidence type="ECO:0000256" key="2">
    <source>
        <dbReference type="ARBA" id="ARBA00022833"/>
    </source>
</evidence>
<evidence type="ECO:0000256" key="5">
    <source>
        <dbReference type="ARBA" id="ARBA00023163"/>
    </source>
</evidence>
<accession>A0ABQ0CND3</accession>
<evidence type="ECO:0000259" key="8">
    <source>
        <dbReference type="PROSITE" id="PS50048"/>
    </source>
</evidence>
<evidence type="ECO:0000256" key="4">
    <source>
        <dbReference type="ARBA" id="ARBA00023125"/>
    </source>
</evidence>
<keyword evidence="5" id="KW-0804">Transcription</keyword>
<comment type="caution">
    <text evidence="9">The sequence shown here is derived from an EMBL/GenBank/DDBJ whole genome shotgun (WGS) entry which is preliminary data.</text>
</comment>
<feature type="region of interest" description="Disordered" evidence="7">
    <location>
        <begin position="1"/>
        <end position="58"/>
    </location>
</feature>
<dbReference type="PROSITE" id="PS50048">
    <property type="entry name" value="ZN2_CY6_FUNGAL_2"/>
    <property type="match status" value="1"/>
</dbReference>
<dbReference type="InterPro" id="IPR001138">
    <property type="entry name" value="Zn2Cys6_DnaBD"/>
</dbReference>
<dbReference type="SMART" id="SM00066">
    <property type="entry name" value="GAL4"/>
    <property type="match status" value="1"/>
</dbReference>
<protein>
    <recommendedName>
        <fullName evidence="8">Zn(2)-C6 fungal-type domain-containing protein</fullName>
    </recommendedName>
</protein>
<feature type="domain" description="Zn(2)-C6 fungal-type" evidence="8">
    <location>
        <begin position="58"/>
        <end position="87"/>
    </location>
</feature>